<dbReference type="EMBL" id="MU825913">
    <property type="protein sequence ID" value="KAJ7382852.1"/>
    <property type="molecule type" value="Genomic_DNA"/>
</dbReference>
<protein>
    <submittedName>
        <fullName evidence="2">Uncharacterized protein</fullName>
    </submittedName>
</protein>
<reference evidence="2" key="1">
    <citation type="submission" date="2023-01" db="EMBL/GenBank/DDBJ databases">
        <title>Genome assembly of the deep-sea coral Lophelia pertusa.</title>
        <authorList>
            <person name="Herrera S."/>
            <person name="Cordes E."/>
        </authorList>
    </citation>
    <scope>NUCLEOTIDE SEQUENCE</scope>
    <source>
        <strain evidence="2">USNM1676648</strain>
        <tissue evidence="2">Polyp</tissue>
    </source>
</reference>
<comment type="caution">
    <text evidence="2">The sequence shown here is derived from an EMBL/GenBank/DDBJ whole genome shotgun (WGS) entry which is preliminary data.</text>
</comment>
<accession>A0A9W9ZJI0</accession>
<name>A0A9W9ZJI0_9CNID</name>
<proteinExistence type="predicted"/>
<evidence type="ECO:0000313" key="2">
    <source>
        <dbReference type="EMBL" id="KAJ7382852.1"/>
    </source>
</evidence>
<feature type="transmembrane region" description="Helical" evidence="1">
    <location>
        <begin position="21"/>
        <end position="47"/>
    </location>
</feature>
<dbReference type="AlphaFoldDB" id="A0A9W9ZJI0"/>
<evidence type="ECO:0000313" key="3">
    <source>
        <dbReference type="Proteomes" id="UP001163046"/>
    </source>
</evidence>
<sequence length="99" mass="11799">MEVSSLVTFRSVRFFFSERPLIILGALILLMYHLSLEVSDLLTLPVFNQRTLFWSSFYRLMYVDCAWPYLDELLFDMHLLAFTSFYFILEKPHSAFDVL</sequence>
<keyword evidence="1" id="KW-0812">Transmembrane</keyword>
<keyword evidence="1" id="KW-0472">Membrane</keyword>
<organism evidence="2 3">
    <name type="scientific">Desmophyllum pertusum</name>
    <dbReference type="NCBI Taxonomy" id="174260"/>
    <lineage>
        <taxon>Eukaryota</taxon>
        <taxon>Metazoa</taxon>
        <taxon>Cnidaria</taxon>
        <taxon>Anthozoa</taxon>
        <taxon>Hexacorallia</taxon>
        <taxon>Scleractinia</taxon>
        <taxon>Caryophylliina</taxon>
        <taxon>Caryophylliidae</taxon>
        <taxon>Desmophyllum</taxon>
    </lineage>
</organism>
<gene>
    <name evidence="2" type="ORF">OS493_032490</name>
</gene>
<dbReference type="Proteomes" id="UP001163046">
    <property type="component" value="Unassembled WGS sequence"/>
</dbReference>
<keyword evidence="1" id="KW-1133">Transmembrane helix</keyword>
<evidence type="ECO:0000256" key="1">
    <source>
        <dbReference type="SAM" id="Phobius"/>
    </source>
</evidence>
<keyword evidence="3" id="KW-1185">Reference proteome</keyword>